<dbReference type="PANTHER" id="PTHR38445">
    <property type="entry name" value="HTH-TYPE TRANSCRIPTIONAL REPRESSOR YTRA"/>
    <property type="match status" value="1"/>
</dbReference>
<organism evidence="6 7">
    <name type="scientific">Brevibacillus parabrevis</name>
    <dbReference type="NCBI Taxonomy" id="54914"/>
    <lineage>
        <taxon>Bacteria</taxon>
        <taxon>Bacillati</taxon>
        <taxon>Bacillota</taxon>
        <taxon>Bacilli</taxon>
        <taxon>Bacillales</taxon>
        <taxon>Paenibacillaceae</taxon>
        <taxon>Brevibacillus</taxon>
    </lineage>
</organism>
<keyword evidence="2" id="KW-0238">DNA-binding</keyword>
<feature type="region of interest" description="Disordered" evidence="4">
    <location>
        <begin position="76"/>
        <end position="115"/>
    </location>
</feature>
<dbReference type="InterPro" id="IPR036390">
    <property type="entry name" value="WH_DNA-bd_sf"/>
</dbReference>
<reference evidence="6 7" key="1">
    <citation type="submission" date="2019-06" db="EMBL/GenBank/DDBJ databases">
        <title>Whole genome shotgun sequence of Brevibacillus parabrevis NBRC 12334.</title>
        <authorList>
            <person name="Hosoyama A."/>
            <person name="Uohara A."/>
            <person name="Ohji S."/>
            <person name="Ichikawa N."/>
        </authorList>
    </citation>
    <scope>NUCLEOTIDE SEQUENCE [LARGE SCALE GENOMIC DNA]</scope>
    <source>
        <strain evidence="6 7">NBRC 12334</strain>
    </source>
</reference>
<dbReference type="InterPro" id="IPR000524">
    <property type="entry name" value="Tscrpt_reg_HTH_GntR"/>
</dbReference>
<proteinExistence type="predicted"/>
<dbReference type="Pfam" id="PF00392">
    <property type="entry name" value="GntR"/>
    <property type="match status" value="1"/>
</dbReference>
<dbReference type="EMBL" id="BJMH01000010">
    <property type="protein sequence ID" value="GEB32905.1"/>
    <property type="molecule type" value="Genomic_DNA"/>
</dbReference>
<dbReference type="InterPro" id="IPR036388">
    <property type="entry name" value="WH-like_DNA-bd_sf"/>
</dbReference>
<evidence type="ECO:0000256" key="2">
    <source>
        <dbReference type="ARBA" id="ARBA00023125"/>
    </source>
</evidence>
<gene>
    <name evidence="6" type="ORF">BPA01_24850</name>
</gene>
<keyword evidence="1" id="KW-0805">Transcription regulation</keyword>
<evidence type="ECO:0000256" key="1">
    <source>
        <dbReference type="ARBA" id="ARBA00023015"/>
    </source>
</evidence>
<evidence type="ECO:0000256" key="4">
    <source>
        <dbReference type="SAM" id="MobiDB-lite"/>
    </source>
</evidence>
<sequence length="314" mass="34731">MPVHDSSSISVSVQLKEQLKSLMEQRIYQPRETLPAVRALSGFLRLNQDTVQKAYEALKAEGYVTIGNDGEAVVADPLPRKSGMPAASGISSREQQKDAAVSPPVSGKPGHPASFKREERTKPAILFAECNVVQVQEYAVELEKATGYTVKPCLIKDLDQFATSIVNGYYDLVVTTFLHIEEVQKWLDRLEGDNVPIVIGCLLDSNLQSIRELQQLPPGSLVGIGGTTWEGAHNFRQSIMNAGMTHLELLVGTMEYPSSLDEVLAAKPELIVCTSIVGAYLKRQARFLPLLIEDRFLNVQSVQYIQQFVEGFRQ</sequence>
<dbReference type="GO" id="GO:0003700">
    <property type="term" value="F:DNA-binding transcription factor activity"/>
    <property type="evidence" value="ECO:0007669"/>
    <property type="project" value="InterPro"/>
</dbReference>
<dbReference type="Proteomes" id="UP000316882">
    <property type="component" value="Unassembled WGS sequence"/>
</dbReference>
<keyword evidence="3" id="KW-0804">Transcription</keyword>
<dbReference type="Gene3D" id="1.10.10.10">
    <property type="entry name" value="Winged helix-like DNA-binding domain superfamily/Winged helix DNA-binding domain"/>
    <property type="match status" value="1"/>
</dbReference>
<protein>
    <recommendedName>
        <fullName evidence="5">HTH gntR-type domain-containing protein</fullName>
    </recommendedName>
</protein>
<evidence type="ECO:0000313" key="6">
    <source>
        <dbReference type="EMBL" id="GEB32905.1"/>
    </source>
</evidence>
<evidence type="ECO:0000259" key="5">
    <source>
        <dbReference type="PROSITE" id="PS50949"/>
    </source>
</evidence>
<keyword evidence="7" id="KW-1185">Reference proteome</keyword>
<dbReference type="SUPFAM" id="SSF46785">
    <property type="entry name" value="Winged helix' DNA-binding domain"/>
    <property type="match status" value="1"/>
</dbReference>
<dbReference type="STRING" id="54914.AV540_11060"/>
<comment type="caution">
    <text evidence="6">The sequence shown here is derived from an EMBL/GenBank/DDBJ whole genome shotgun (WGS) entry which is preliminary data.</text>
</comment>
<accession>A0A4Y3PJD7</accession>
<dbReference type="PANTHER" id="PTHR38445:SF9">
    <property type="entry name" value="HTH-TYPE TRANSCRIPTIONAL REPRESSOR YTRA"/>
    <property type="match status" value="1"/>
</dbReference>
<dbReference type="RefSeq" id="WP_233454100.1">
    <property type="nucleotide sequence ID" value="NZ_BJMH01000010.1"/>
</dbReference>
<dbReference type="PROSITE" id="PS50949">
    <property type="entry name" value="HTH_GNTR"/>
    <property type="match status" value="1"/>
</dbReference>
<evidence type="ECO:0000313" key="7">
    <source>
        <dbReference type="Proteomes" id="UP000316882"/>
    </source>
</evidence>
<dbReference type="GO" id="GO:0003677">
    <property type="term" value="F:DNA binding"/>
    <property type="evidence" value="ECO:0007669"/>
    <property type="project" value="UniProtKB-KW"/>
</dbReference>
<feature type="domain" description="HTH gntR-type" evidence="5">
    <location>
        <begin position="9"/>
        <end position="77"/>
    </location>
</feature>
<dbReference type="SMART" id="SM00345">
    <property type="entry name" value="HTH_GNTR"/>
    <property type="match status" value="1"/>
</dbReference>
<evidence type="ECO:0000256" key="3">
    <source>
        <dbReference type="ARBA" id="ARBA00023163"/>
    </source>
</evidence>
<name>A0A4Y3PJD7_BREPA</name>
<dbReference type="AlphaFoldDB" id="A0A4Y3PJD7"/>